<evidence type="ECO:0000256" key="1">
    <source>
        <dbReference type="ARBA" id="ARBA00022676"/>
    </source>
</evidence>
<dbReference type="InterPro" id="IPR028579">
    <property type="entry name" value="Thym_Pase_Put"/>
</dbReference>
<dbReference type="EMBL" id="JACDXW010000001">
    <property type="protein sequence ID" value="MCB5362543.1"/>
    <property type="molecule type" value="Genomic_DNA"/>
</dbReference>
<dbReference type="SUPFAM" id="SSF54680">
    <property type="entry name" value="Pyrimidine nucleoside phosphorylase C-terminal domain"/>
    <property type="match status" value="1"/>
</dbReference>
<reference evidence="6 7" key="1">
    <citation type="submission" date="2020-07" db="EMBL/GenBank/DDBJ databases">
        <title>Pusillimonas sp. nov., isolated from poultry manure in Taiwan.</title>
        <authorList>
            <person name="Lin S.-Y."/>
            <person name="Tang Y.-S."/>
            <person name="Young C.-C."/>
        </authorList>
    </citation>
    <scope>NUCLEOTIDE SEQUENCE [LARGE SCALE GENOMIC DNA]</scope>
    <source>
        <strain evidence="6 7">CC-YST705</strain>
    </source>
</reference>
<protein>
    <recommendedName>
        <fullName evidence="4">Putative thymidine phosphorylase</fullName>
        <ecNumber evidence="4">2.4.2.4</ecNumber>
    </recommendedName>
    <alternativeName>
        <fullName evidence="4">TdRPase</fullName>
    </alternativeName>
</protein>
<dbReference type="NCBIfam" id="NF003338">
    <property type="entry name" value="PRK04350.1"/>
    <property type="match status" value="1"/>
</dbReference>
<comment type="catalytic activity">
    <reaction evidence="3 4">
        <text>thymidine + phosphate = 2-deoxy-alpha-D-ribose 1-phosphate + thymine</text>
        <dbReference type="Rhea" id="RHEA:16037"/>
        <dbReference type="ChEBI" id="CHEBI:17748"/>
        <dbReference type="ChEBI" id="CHEBI:17821"/>
        <dbReference type="ChEBI" id="CHEBI:43474"/>
        <dbReference type="ChEBI" id="CHEBI:57259"/>
        <dbReference type="EC" id="2.4.2.4"/>
    </reaction>
</comment>
<dbReference type="EC" id="2.4.2.4" evidence="4"/>
<keyword evidence="7" id="KW-1185">Reference proteome</keyword>
<accession>A0ABS8C943</accession>
<dbReference type="Gene3D" id="1.20.970.50">
    <property type="match status" value="1"/>
</dbReference>
<dbReference type="Pfam" id="PF00591">
    <property type="entry name" value="Glycos_transf_3"/>
    <property type="match status" value="1"/>
</dbReference>
<sequence>MSSAAESAEVLEAPDAAPKLKAMRLRLHAQHQSIVVMRTDCHVCRAEGLSQRSQVLVRVRGREVQALLYQLDDGLPPDTVALSEEAWRRLAAQEGDEVQVTHPLIIESLANVRRRIYGHRLDDDAMLSIVKDVAAGRYSEVQLAAFLTASAALPLDESETLALTKAMVAVGERLVWSAPIVLDKHCIGGLPGNRTTPIVVAIVAAHGLIMPKTSSRAITSPAGTADTMETIAPVTLSMADMRRVVGEVGACIAWGGAVQLSPADEVFVRIERELDIDTEGQLIASVLSKKVAAGATHVVIDIPVGPTAKVRSAEAAAHLSQRLTRVGAQMGLTIICLQTDGAQPVGRGIGPALEARDVLAVLQGDESAPQDLAQRASRLAGVALEMGGVATEGQGYALAWETLQNGRAWQKFQQIVQAQGGMRELPLAPHLHSLEAPRAGRVVYIDNRRLARLAKLAGAPESKAAGLLMHVRLGDEVARHQSLLTIHAQSAGELSYALAYWQGEADIIKVI</sequence>
<gene>
    <name evidence="6" type="ORF">H0484_02065</name>
</gene>
<dbReference type="InterPro" id="IPR017459">
    <property type="entry name" value="Glycosyl_Trfase_fam3_N_dom"/>
</dbReference>
<dbReference type="InterPro" id="IPR036566">
    <property type="entry name" value="PYNP-like_C_sf"/>
</dbReference>
<organism evidence="6 7">
    <name type="scientific">Mesopusillimonas faecipullorum</name>
    <dbReference type="NCBI Taxonomy" id="2755040"/>
    <lineage>
        <taxon>Bacteria</taxon>
        <taxon>Pseudomonadati</taxon>
        <taxon>Pseudomonadota</taxon>
        <taxon>Betaproteobacteria</taxon>
        <taxon>Burkholderiales</taxon>
        <taxon>Alcaligenaceae</taxon>
        <taxon>Mesopusillimonas</taxon>
    </lineage>
</organism>
<evidence type="ECO:0000313" key="6">
    <source>
        <dbReference type="EMBL" id="MCB5362543.1"/>
    </source>
</evidence>
<dbReference type="Gene3D" id="3.90.1170.30">
    <property type="entry name" value="Pyrimidine nucleoside phosphorylase-like, C-terminal domain"/>
    <property type="match status" value="1"/>
</dbReference>
<dbReference type="SUPFAM" id="SSF47648">
    <property type="entry name" value="Nucleoside phosphorylase/phosphoribosyltransferase N-terminal domain"/>
    <property type="match status" value="1"/>
</dbReference>
<evidence type="ECO:0000256" key="4">
    <source>
        <dbReference type="HAMAP-Rule" id="MF_00703"/>
    </source>
</evidence>
<evidence type="ECO:0000256" key="3">
    <source>
        <dbReference type="ARBA" id="ARBA00048550"/>
    </source>
</evidence>
<comment type="similarity">
    <text evidence="4">Belongs to the thymidine/pyrimidine-nucleoside phosphorylase family. Type 2 subfamily.</text>
</comment>
<dbReference type="NCBIfam" id="TIGR02645">
    <property type="entry name" value="ARCH_P_rylase"/>
    <property type="match status" value="1"/>
</dbReference>
<dbReference type="InterPro" id="IPR035902">
    <property type="entry name" value="Nuc_phospho_transferase"/>
</dbReference>
<dbReference type="InterPro" id="IPR036320">
    <property type="entry name" value="Glycosyl_Trfase_fam3_N_dom_sf"/>
</dbReference>
<dbReference type="InterPro" id="IPR000312">
    <property type="entry name" value="Glycosyl_Trfase_fam3"/>
</dbReference>
<dbReference type="Gene3D" id="3.40.1030.10">
    <property type="entry name" value="Nucleoside phosphorylase/phosphoribosyltransferase catalytic domain"/>
    <property type="match status" value="1"/>
</dbReference>
<keyword evidence="1 4" id="KW-0328">Glycosyltransferase</keyword>
<dbReference type="HAMAP" id="MF_00703">
    <property type="entry name" value="Thymid_phosp_2"/>
    <property type="match status" value="1"/>
</dbReference>
<keyword evidence="2 4" id="KW-0808">Transferase</keyword>
<name>A0ABS8C943_9BURK</name>
<feature type="domain" description="Pyrimidine nucleoside phosphorylase C-terminal" evidence="5">
    <location>
        <begin position="441"/>
        <end position="508"/>
    </location>
</feature>
<dbReference type="PANTHER" id="PTHR10515">
    <property type="entry name" value="THYMIDINE PHOSPHORYLASE"/>
    <property type="match status" value="1"/>
</dbReference>
<dbReference type="InterPro" id="IPR013102">
    <property type="entry name" value="PYNP_C"/>
</dbReference>
<comment type="caution">
    <text evidence="6">The sequence shown here is derived from an EMBL/GenBank/DDBJ whole genome shotgun (WGS) entry which is preliminary data.</text>
</comment>
<dbReference type="Pfam" id="PF02885">
    <property type="entry name" value="Glycos_trans_3N"/>
    <property type="match status" value="1"/>
</dbReference>
<dbReference type="PANTHER" id="PTHR10515:SF0">
    <property type="entry name" value="THYMIDINE PHOSPHORYLASE"/>
    <property type="match status" value="1"/>
</dbReference>
<dbReference type="Proteomes" id="UP000776983">
    <property type="component" value="Unassembled WGS sequence"/>
</dbReference>
<evidence type="ECO:0000259" key="5">
    <source>
        <dbReference type="SMART" id="SM00941"/>
    </source>
</evidence>
<evidence type="ECO:0000256" key="2">
    <source>
        <dbReference type="ARBA" id="ARBA00022679"/>
    </source>
</evidence>
<dbReference type="RefSeq" id="WP_226952772.1">
    <property type="nucleotide sequence ID" value="NZ_JACDXW010000001.1"/>
</dbReference>
<dbReference type="PROSITE" id="PS00647">
    <property type="entry name" value="THYMID_PHOSPHORYLASE"/>
    <property type="match status" value="1"/>
</dbReference>
<dbReference type="InterPro" id="IPR013466">
    <property type="entry name" value="Thymidine/AMP_Pase"/>
</dbReference>
<dbReference type="InterPro" id="IPR000053">
    <property type="entry name" value="Thymidine/pyrmidine_PPase"/>
</dbReference>
<dbReference type="SUPFAM" id="SSF52418">
    <property type="entry name" value="Nucleoside phosphorylase/phosphoribosyltransferase catalytic domain"/>
    <property type="match status" value="1"/>
</dbReference>
<dbReference type="SMART" id="SM00941">
    <property type="entry name" value="PYNP_C"/>
    <property type="match status" value="1"/>
</dbReference>
<proteinExistence type="inferred from homology"/>
<evidence type="ECO:0000313" key="7">
    <source>
        <dbReference type="Proteomes" id="UP000776983"/>
    </source>
</evidence>
<dbReference type="InterPro" id="IPR017872">
    <property type="entry name" value="Pyrmidine_PPase_CS"/>
</dbReference>